<feature type="compositionally biased region" description="Basic and acidic residues" evidence="1">
    <location>
        <begin position="8"/>
        <end position="24"/>
    </location>
</feature>
<dbReference type="AlphaFoldDB" id="A0A3N4KGI5"/>
<feature type="region of interest" description="Disordered" evidence="1">
    <location>
        <begin position="1"/>
        <end position="46"/>
    </location>
</feature>
<evidence type="ECO:0000313" key="3">
    <source>
        <dbReference type="Proteomes" id="UP000277580"/>
    </source>
</evidence>
<feature type="region of interest" description="Disordered" evidence="1">
    <location>
        <begin position="220"/>
        <end position="244"/>
    </location>
</feature>
<keyword evidence="3" id="KW-1185">Reference proteome</keyword>
<dbReference type="Proteomes" id="UP000277580">
    <property type="component" value="Unassembled WGS sequence"/>
</dbReference>
<dbReference type="EMBL" id="ML119150">
    <property type="protein sequence ID" value="RPB09653.1"/>
    <property type="molecule type" value="Genomic_DNA"/>
</dbReference>
<dbReference type="OrthoDB" id="5403204at2759"/>
<name>A0A3N4KGI5_9PEZI</name>
<proteinExistence type="predicted"/>
<evidence type="ECO:0000256" key="1">
    <source>
        <dbReference type="SAM" id="MobiDB-lite"/>
    </source>
</evidence>
<reference evidence="2 3" key="1">
    <citation type="journal article" date="2018" name="Nat. Ecol. Evol.">
        <title>Pezizomycetes genomes reveal the molecular basis of ectomycorrhizal truffle lifestyle.</title>
        <authorList>
            <person name="Murat C."/>
            <person name="Payen T."/>
            <person name="Noel B."/>
            <person name="Kuo A."/>
            <person name="Morin E."/>
            <person name="Chen J."/>
            <person name="Kohler A."/>
            <person name="Krizsan K."/>
            <person name="Balestrini R."/>
            <person name="Da Silva C."/>
            <person name="Montanini B."/>
            <person name="Hainaut M."/>
            <person name="Levati E."/>
            <person name="Barry K.W."/>
            <person name="Belfiori B."/>
            <person name="Cichocki N."/>
            <person name="Clum A."/>
            <person name="Dockter R.B."/>
            <person name="Fauchery L."/>
            <person name="Guy J."/>
            <person name="Iotti M."/>
            <person name="Le Tacon F."/>
            <person name="Lindquist E.A."/>
            <person name="Lipzen A."/>
            <person name="Malagnac F."/>
            <person name="Mello A."/>
            <person name="Molinier V."/>
            <person name="Miyauchi S."/>
            <person name="Poulain J."/>
            <person name="Riccioni C."/>
            <person name="Rubini A."/>
            <person name="Sitrit Y."/>
            <person name="Splivallo R."/>
            <person name="Traeger S."/>
            <person name="Wang M."/>
            <person name="Zifcakova L."/>
            <person name="Wipf D."/>
            <person name="Zambonelli A."/>
            <person name="Paolocci F."/>
            <person name="Nowrousian M."/>
            <person name="Ottonello S."/>
            <person name="Baldrian P."/>
            <person name="Spatafora J.W."/>
            <person name="Henrissat B."/>
            <person name="Nagy L.G."/>
            <person name="Aury J.M."/>
            <person name="Wincker P."/>
            <person name="Grigoriev I.V."/>
            <person name="Bonfante P."/>
            <person name="Martin F.M."/>
        </authorList>
    </citation>
    <scope>NUCLEOTIDE SEQUENCE [LARGE SCALE GENOMIC DNA]</scope>
    <source>
        <strain evidence="2 3">CCBAS932</strain>
    </source>
</reference>
<gene>
    <name evidence="2" type="ORF">P167DRAFT_593745</name>
</gene>
<feature type="compositionally biased region" description="Basic and acidic residues" evidence="1">
    <location>
        <begin position="133"/>
        <end position="143"/>
    </location>
</feature>
<feature type="region of interest" description="Disordered" evidence="1">
    <location>
        <begin position="127"/>
        <end position="149"/>
    </location>
</feature>
<sequence length="464" mass="50779">MANRSHFPYREKVTEAERLEREELQTDDGPEASIDQGVLLDQGDTDGTGVDAITNDFGGLFPRNELLYVPDHQLVPKSVKTTSLDRALAYLDSTSGNSGPTGNYALQRFIQSPTVPLAHLADPFSLSTASTDQESRHEMDRPSDPSYSEPFETIRSYSQPTYGINGEIVQTGNLSYLAKHNPVFPPLPSGSRLQLGNLQQQQIEAGAMGRATQSSLVNLELESPGPSDESKSERESVTTGIGSSLDRLRALRQRSTNPSTNRSSSNMSLDDDLELLDFDFDPPITTGPREVEFPIEDIINTQLVDNVSVTPSGRVNITPTQNHQFVPEWSLLLDYPQNIVAPEGTAQNSGQAISSMSFSSSFLVAPPDSSQFTPPSSGMGYYPLEGLPRAQYGLFPPPGVMHSHGIPTPISQSSFEVQNPYGIQTPMPQSSFAIECNRKSGNKEEKEHAQTVSDSTIQFYEDIF</sequence>
<accession>A0A3N4KGI5</accession>
<organism evidence="2 3">
    <name type="scientific">Morchella conica CCBAS932</name>
    <dbReference type="NCBI Taxonomy" id="1392247"/>
    <lineage>
        <taxon>Eukaryota</taxon>
        <taxon>Fungi</taxon>
        <taxon>Dikarya</taxon>
        <taxon>Ascomycota</taxon>
        <taxon>Pezizomycotina</taxon>
        <taxon>Pezizomycetes</taxon>
        <taxon>Pezizales</taxon>
        <taxon>Morchellaceae</taxon>
        <taxon>Morchella</taxon>
    </lineage>
</organism>
<dbReference type="InParanoid" id="A0A3N4KGI5"/>
<protein>
    <submittedName>
        <fullName evidence="2">Uncharacterized protein</fullName>
    </submittedName>
</protein>
<evidence type="ECO:0000313" key="2">
    <source>
        <dbReference type="EMBL" id="RPB09653.1"/>
    </source>
</evidence>